<keyword evidence="3" id="KW-0732">Signal</keyword>
<dbReference type="SUPFAM" id="SSF111369">
    <property type="entry name" value="HlyD-like secretion proteins"/>
    <property type="match status" value="1"/>
</dbReference>
<dbReference type="NCBIfam" id="TIGR01730">
    <property type="entry name" value="RND_mfp"/>
    <property type="match status" value="1"/>
</dbReference>
<dbReference type="PANTHER" id="PTHR30469:SF15">
    <property type="entry name" value="HLYD FAMILY OF SECRETION PROTEINS"/>
    <property type="match status" value="1"/>
</dbReference>
<dbReference type="Pfam" id="PF25989">
    <property type="entry name" value="YknX_C"/>
    <property type="match status" value="1"/>
</dbReference>
<dbReference type="AlphaFoldDB" id="A0A2G4YU59"/>
<dbReference type="EMBL" id="PDEM01000009">
    <property type="protein sequence ID" value="PHZ85868.1"/>
    <property type="molecule type" value="Genomic_DNA"/>
</dbReference>
<dbReference type="GO" id="GO:1990281">
    <property type="term" value="C:efflux pump complex"/>
    <property type="evidence" value="ECO:0007669"/>
    <property type="project" value="TreeGrafter"/>
</dbReference>
<comment type="caution">
    <text evidence="5">The sequence shown here is derived from an EMBL/GenBank/DDBJ whole genome shotgun (WGS) entry which is preliminary data.</text>
</comment>
<dbReference type="InParanoid" id="A0A2G4YU59"/>
<dbReference type="InterPro" id="IPR006143">
    <property type="entry name" value="RND_pump_MFP"/>
</dbReference>
<dbReference type="Gene3D" id="2.40.50.100">
    <property type="match status" value="1"/>
</dbReference>
<dbReference type="FunCoup" id="A0A2G4YU59">
    <property type="interactions" value="252"/>
</dbReference>
<feature type="signal peptide" evidence="3">
    <location>
        <begin position="1"/>
        <end position="42"/>
    </location>
</feature>
<dbReference type="PANTHER" id="PTHR30469">
    <property type="entry name" value="MULTIDRUG RESISTANCE PROTEIN MDTA"/>
    <property type="match status" value="1"/>
</dbReference>
<reference evidence="5 6" key="1">
    <citation type="submission" date="2017-10" db="EMBL/GenBank/DDBJ databases">
        <title>Frigbacter circumglobatus gen. nov. sp. nov., isolated from sediment cultured in situ.</title>
        <authorList>
            <person name="Zhao Z."/>
        </authorList>
    </citation>
    <scope>NUCLEOTIDE SEQUENCE [LARGE SCALE GENOMIC DNA]</scope>
    <source>
        <strain evidence="5 6">ZYL</strain>
    </source>
</reference>
<name>A0A2G4YU59_9PROT</name>
<keyword evidence="2" id="KW-0175">Coiled coil</keyword>
<sequence length="372" mass="40598">MMVLDKEHGRNTPPMHQLKSKIAAHLLSLAAVSSLFMSPAAAYQAPPQMPPAHVEVITAAEHLMAPQMDVTGTVVSLQDSRISVEVEGPLQWIAEVGTAVEKGDIIARMDNRLLALALRQAKANLKRLQADMVFRNQEVKRFEDLSARNNASKARLEETIAQREMLHHEIQNAQALVERARGDVERANIRAPFPGHVVTRLANIGEYLIVGEEVIRLVNTRNLEISLPAPISITPYLHSGDKISVLDDRGIHQLPIKRIVPVGDMVSRMVQVLLAPGEEPWIVGTPVKVSLPKGTPKRAVAVPRDALIYKAGSVYVYKVGPDMSAEQVKVEIDAAVGLLVSLKKGLQAGDKVIIRGGERLQPGQKVVIKSGT</sequence>
<feature type="coiled-coil region" evidence="2">
    <location>
        <begin position="111"/>
        <end position="190"/>
    </location>
</feature>
<dbReference type="InterPro" id="IPR058637">
    <property type="entry name" value="YknX-like_C"/>
</dbReference>
<dbReference type="GO" id="GO:0015562">
    <property type="term" value="F:efflux transmembrane transporter activity"/>
    <property type="evidence" value="ECO:0007669"/>
    <property type="project" value="TreeGrafter"/>
</dbReference>
<dbReference type="Gene3D" id="2.40.420.20">
    <property type="match status" value="1"/>
</dbReference>
<dbReference type="Gene3D" id="1.10.287.470">
    <property type="entry name" value="Helix hairpin bin"/>
    <property type="match status" value="1"/>
</dbReference>
<gene>
    <name evidence="5" type="ORF">CRD36_04100</name>
</gene>
<evidence type="ECO:0000313" key="5">
    <source>
        <dbReference type="EMBL" id="PHZ85868.1"/>
    </source>
</evidence>
<dbReference type="Proteomes" id="UP000229730">
    <property type="component" value="Unassembled WGS sequence"/>
</dbReference>
<accession>A0A2G4YU59</accession>
<comment type="similarity">
    <text evidence="1">Belongs to the membrane fusion protein (MFP) (TC 8.A.1) family.</text>
</comment>
<evidence type="ECO:0000313" key="6">
    <source>
        <dbReference type="Proteomes" id="UP000229730"/>
    </source>
</evidence>
<evidence type="ECO:0000259" key="4">
    <source>
        <dbReference type="Pfam" id="PF25989"/>
    </source>
</evidence>
<protein>
    <recommendedName>
        <fullName evidence="4">YknX-like C-terminal permuted SH3-like domain-containing protein</fullName>
    </recommendedName>
</protein>
<dbReference type="Gene3D" id="2.40.30.170">
    <property type="match status" value="1"/>
</dbReference>
<feature type="domain" description="YknX-like C-terminal permuted SH3-like" evidence="4">
    <location>
        <begin position="300"/>
        <end position="367"/>
    </location>
</feature>
<feature type="chain" id="PRO_5013639940" description="YknX-like C-terminal permuted SH3-like domain-containing protein" evidence="3">
    <location>
        <begin position="43"/>
        <end position="372"/>
    </location>
</feature>
<evidence type="ECO:0000256" key="1">
    <source>
        <dbReference type="ARBA" id="ARBA00009477"/>
    </source>
</evidence>
<evidence type="ECO:0000256" key="3">
    <source>
        <dbReference type="SAM" id="SignalP"/>
    </source>
</evidence>
<keyword evidence="6" id="KW-1185">Reference proteome</keyword>
<proteinExistence type="inferred from homology"/>
<organism evidence="5 6">
    <name type="scientific">Paremcibacter congregatus</name>
    <dbReference type="NCBI Taxonomy" id="2043170"/>
    <lineage>
        <taxon>Bacteria</taxon>
        <taxon>Pseudomonadati</taxon>
        <taxon>Pseudomonadota</taxon>
        <taxon>Alphaproteobacteria</taxon>
        <taxon>Emcibacterales</taxon>
        <taxon>Emcibacteraceae</taxon>
        <taxon>Paremcibacter</taxon>
    </lineage>
</organism>
<evidence type="ECO:0000256" key="2">
    <source>
        <dbReference type="SAM" id="Coils"/>
    </source>
</evidence>
<dbReference type="OrthoDB" id="9813967at2"/>